<accession>A0AAD2GZV9</accession>
<proteinExistence type="predicted"/>
<name>A0AAD2GZV9_9AGAR</name>
<dbReference type="AlphaFoldDB" id="A0AAD2GZV9"/>
<dbReference type="Proteomes" id="UP001295794">
    <property type="component" value="Unassembled WGS sequence"/>
</dbReference>
<feature type="non-terminal residue" evidence="1">
    <location>
        <position position="1"/>
    </location>
</feature>
<sequence>EARRKPLRLRETKASRIASCGSTFSKPAAHGPVAFTTGSVLGTHRSFASGQNSVNHG</sequence>
<reference evidence="1" key="1">
    <citation type="submission" date="2023-11" db="EMBL/GenBank/DDBJ databases">
        <authorList>
            <person name="De Vega J J."/>
            <person name="De Vega J J."/>
        </authorList>
    </citation>
    <scope>NUCLEOTIDE SEQUENCE</scope>
</reference>
<organism evidence="1 2">
    <name type="scientific">Mycena citricolor</name>
    <dbReference type="NCBI Taxonomy" id="2018698"/>
    <lineage>
        <taxon>Eukaryota</taxon>
        <taxon>Fungi</taxon>
        <taxon>Dikarya</taxon>
        <taxon>Basidiomycota</taxon>
        <taxon>Agaricomycotina</taxon>
        <taxon>Agaricomycetes</taxon>
        <taxon>Agaricomycetidae</taxon>
        <taxon>Agaricales</taxon>
        <taxon>Marasmiineae</taxon>
        <taxon>Mycenaceae</taxon>
        <taxon>Mycena</taxon>
    </lineage>
</organism>
<dbReference type="EMBL" id="CAVNYO010000092">
    <property type="protein sequence ID" value="CAK5265550.1"/>
    <property type="molecule type" value="Genomic_DNA"/>
</dbReference>
<evidence type="ECO:0000313" key="2">
    <source>
        <dbReference type="Proteomes" id="UP001295794"/>
    </source>
</evidence>
<protein>
    <submittedName>
        <fullName evidence="1">Uncharacterized protein</fullName>
    </submittedName>
</protein>
<comment type="caution">
    <text evidence="1">The sequence shown here is derived from an EMBL/GenBank/DDBJ whole genome shotgun (WGS) entry which is preliminary data.</text>
</comment>
<gene>
    <name evidence="1" type="ORF">MYCIT1_LOCUS6620</name>
</gene>
<keyword evidence="2" id="KW-1185">Reference proteome</keyword>
<evidence type="ECO:0000313" key="1">
    <source>
        <dbReference type="EMBL" id="CAK5265550.1"/>
    </source>
</evidence>